<name>A0AAD2E2I3_9LAMI</name>
<proteinExistence type="predicted"/>
<evidence type="ECO:0000313" key="2">
    <source>
        <dbReference type="Proteomes" id="UP000834106"/>
    </source>
</evidence>
<evidence type="ECO:0000313" key="1">
    <source>
        <dbReference type="EMBL" id="CAI9772346.1"/>
    </source>
</evidence>
<accession>A0AAD2E2I3</accession>
<dbReference type="PANTHER" id="PTHR33977">
    <property type="entry name" value="ZINC ION BINDING PROTEIN"/>
    <property type="match status" value="1"/>
</dbReference>
<dbReference type="EMBL" id="OU503047">
    <property type="protein sequence ID" value="CAI9772346.1"/>
    <property type="molecule type" value="Genomic_DNA"/>
</dbReference>
<sequence>MYISTNFWYPAMHIPNVDVLLDEENLEFAKVVSQADSTVAYTIWNREFALSDYLWSKVGNICKHVIQLLEWNNDEKHEPEFIKEKCEIKDVLEDLDSCMKNSFDVKERKAFLKKIGILRSQFKSCAETPANKSTDRLRSSLLLQSI</sequence>
<keyword evidence="2" id="KW-1185">Reference proteome</keyword>
<dbReference type="AlphaFoldDB" id="A0AAD2E2I3"/>
<reference evidence="1" key="1">
    <citation type="submission" date="2023-05" db="EMBL/GenBank/DDBJ databases">
        <authorList>
            <person name="Huff M."/>
        </authorList>
    </citation>
    <scope>NUCLEOTIDE SEQUENCE</scope>
</reference>
<dbReference type="PANTHER" id="PTHR33977:SF4">
    <property type="entry name" value="SWIM-TYPE DOMAIN-CONTAINING PROTEIN"/>
    <property type="match status" value="1"/>
</dbReference>
<gene>
    <name evidence="1" type="ORF">FPE_LOCUS19776</name>
</gene>
<organism evidence="1 2">
    <name type="scientific">Fraxinus pennsylvanica</name>
    <dbReference type="NCBI Taxonomy" id="56036"/>
    <lineage>
        <taxon>Eukaryota</taxon>
        <taxon>Viridiplantae</taxon>
        <taxon>Streptophyta</taxon>
        <taxon>Embryophyta</taxon>
        <taxon>Tracheophyta</taxon>
        <taxon>Spermatophyta</taxon>
        <taxon>Magnoliopsida</taxon>
        <taxon>eudicotyledons</taxon>
        <taxon>Gunneridae</taxon>
        <taxon>Pentapetalae</taxon>
        <taxon>asterids</taxon>
        <taxon>lamiids</taxon>
        <taxon>Lamiales</taxon>
        <taxon>Oleaceae</taxon>
        <taxon>Oleeae</taxon>
        <taxon>Fraxinus</taxon>
    </lineage>
</organism>
<dbReference type="Proteomes" id="UP000834106">
    <property type="component" value="Chromosome 12"/>
</dbReference>
<protein>
    <submittedName>
        <fullName evidence="1">Uncharacterized protein</fullName>
    </submittedName>
</protein>